<dbReference type="EMBL" id="JAGEUA010000001">
    <property type="protein sequence ID" value="KAL1021693.1"/>
    <property type="molecule type" value="Genomic_DNA"/>
</dbReference>
<dbReference type="Proteomes" id="UP001557470">
    <property type="component" value="Unassembled WGS sequence"/>
</dbReference>
<protein>
    <submittedName>
        <fullName evidence="2">Uncharacterized protein</fullName>
    </submittedName>
</protein>
<evidence type="ECO:0000256" key="1">
    <source>
        <dbReference type="SAM" id="MobiDB-lite"/>
    </source>
</evidence>
<organism evidence="2 3">
    <name type="scientific">Umbra pygmaea</name>
    <name type="common">Eastern mudminnow</name>
    <dbReference type="NCBI Taxonomy" id="75934"/>
    <lineage>
        <taxon>Eukaryota</taxon>
        <taxon>Metazoa</taxon>
        <taxon>Chordata</taxon>
        <taxon>Craniata</taxon>
        <taxon>Vertebrata</taxon>
        <taxon>Euteleostomi</taxon>
        <taxon>Actinopterygii</taxon>
        <taxon>Neopterygii</taxon>
        <taxon>Teleostei</taxon>
        <taxon>Protacanthopterygii</taxon>
        <taxon>Esociformes</taxon>
        <taxon>Umbridae</taxon>
        <taxon>Umbra</taxon>
    </lineage>
</organism>
<reference evidence="2 3" key="1">
    <citation type="submission" date="2024-06" db="EMBL/GenBank/DDBJ databases">
        <authorList>
            <person name="Pan Q."/>
            <person name="Wen M."/>
            <person name="Jouanno E."/>
            <person name="Zahm M."/>
            <person name="Klopp C."/>
            <person name="Cabau C."/>
            <person name="Louis A."/>
            <person name="Berthelot C."/>
            <person name="Parey E."/>
            <person name="Roest Crollius H."/>
            <person name="Montfort J."/>
            <person name="Robinson-Rechavi M."/>
            <person name="Bouchez O."/>
            <person name="Lampietro C."/>
            <person name="Lopez Roques C."/>
            <person name="Donnadieu C."/>
            <person name="Postlethwait J."/>
            <person name="Bobe J."/>
            <person name="Verreycken H."/>
            <person name="Guiguen Y."/>
        </authorList>
    </citation>
    <scope>NUCLEOTIDE SEQUENCE [LARGE SCALE GENOMIC DNA]</scope>
    <source>
        <strain evidence="2">Up_M1</strain>
        <tissue evidence="2">Testis</tissue>
    </source>
</reference>
<feature type="region of interest" description="Disordered" evidence="1">
    <location>
        <begin position="21"/>
        <end position="42"/>
    </location>
</feature>
<accession>A0ABD0XJV6</accession>
<name>A0ABD0XJV6_UMBPY</name>
<sequence>MHPQTACGEMHLHTGIRGCCTNMEGDRQTDRQTDEQTGDSSYINTDENLWNVIMRKMYGQSHQSKPSCLNVCSRSGIKSPNINVKDWWRAHQHT</sequence>
<gene>
    <name evidence="2" type="ORF">UPYG_G00016720</name>
</gene>
<proteinExistence type="predicted"/>
<evidence type="ECO:0000313" key="2">
    <source>
        <dbReference type="EMBL" id="KAL1021693.1"/>
    </source>
</evidence>
<feature type="compositionally biased region" description="Basic and acidic residues" evidence="1">
    <location>
        <begin position="24"/>
        <end position="34"/>
    </location>
</feature>
<keyword evidence="3" id="KW-1185">Reference proteome</keyword>
<dbReference type="AlphaFoldDB" id="A0ABD0XJV6"/>
<evidence type="ECO:0000313" key="3">
    <source>
        <dbReference type="Proteomes" id="UP001557470"/>
    </source>
</evidence>
<comment type="caution">
    <text evidence="2">The sequence shown here is derived from an EMBL/GenBank/DDBJ whole genome shotgun (WGS) entry which is preliminary data.</text>
</comment>